<keyword evidence="1" id="KW-0472">Membrane</keyword>
<name>A0A938Y7P5_9ACTN</name>
<keyword evidence="1" id="KW-0812">Transmembrane</keyword>
<dbReference type="EMBL" id="JAERTX010000002">
    <property type="protein sequence ID" value="MBM9458749.1"/>
    <property type="molecule type" value="Genomic_DNA"/>
</dbReference>
<proteinExistence type="predicted"/>
<evidence type="ECO:0000256" key="1">
    <source>
        <dbReference type="SAM" id="Phobius"/>
    </source>
</evidence>
<feature type="transmembrane region" description="Helical" evidence="1">
    <location>
        <begin position="6"/>
        <end position="25"/>
    </location>
</feature>
<keyword evidence="3" id="KW-1185">Reference proteome</keyword>
<organism evidence="2 3">
    <name type="scientific">Nocardioides faecalis</name>
    <dbReference type="NCBI Taxonomy" id="2803858"/>
    <lineage>
        <taxon>Bacteria</taxon>
        <taxon>Bacillati</taxon>
        <taxon>Actinomycetota</taxon>
        <taxon>Actinomycetes</taxon>
        <taxon>Propionibacteriales</taxon>
        <taxon>Nocardioidaceae</taxon>
        <taxon>Nocardioides</taxon>
    </lineage>
</organism>
<evidence type="ECO:0000313" key="2">
    <source>
        <dbReference type="EMBL" id="MBM9458749.1"/>
    </source>
</evidence>
<gene>
    <name evidence="2" type="ORF">JK386_02450</name>
</gene>
<keyword evidence="1" id="KW-1133">Transmembrane helix</keyword>
<evidence type="ECO:0000313" key="3">
    <source>
        <dbReference type="Proteomes" id="UP000663791"/>
    </source>
</evidence>
<protein>
    <submittedName>
        <fullName evidence="2">Uncharacterized protein</fullName>
    </submittedName>
</protein>
<comment type="caution">
    <text evidence="2">The sequence shown here is derived from an EMBL/GenBank/DDBJ whole genome shotgun (WGS) entry which is preliminary data.</text>
</comment>
<reference evidence="2" key="1">
    <citation type="submission" date="2021-01" db="EMBL/GenBank/DDBJ databases">
        <title>Novel species in genus Nocardioides.</title>
        <authorList>
            <person name="Zhang G."/>
        </authorList>
    </citation>
    <scope>NUCLEOTIDE SEQUENCE</scope>
    <source>
        <strain evidence="2">Zg-536</strain>
    </source>
</reference>
<accession>A0A938Y7P5</accession>
<dbReference type="Proteomes" id="UP000663791">
    <property type="component" value="Unassembled WGS sequence"/>
</dbReference>
<dbReference type="RefSeq" id="WP_205290070.1">
    <property type="nucleotide sequence ID" value="NZ_CP074406.1"/>
</dbReference>
<sequence length="87" mass="8840">MTFYAAFAAALVSVIAIGVAVRYLWYGDSAPTPTKVELVVSDESGGSTTVCGAASIDDTGSITIKPGLQGDPASTIPANLIEQIGFC</sequence>
<dbReference type="AlphaFoldDB" id="A0A938Y7P5"/>